<comment type="caution">
    <text evidence="2">The sequence shown here is derived from an EMBL/GenBank/DDBJ whole genome shotgun (WGS) entry which is preliminary data.</text>
</comment>
<evidence type="ECO:0000259" key="1">
    <source>
        <dbReference type="Pfam" id="PF24626"/>
    </source>
</evidence>
<proteinExistence type="predicted"/>
<dbReference type="AlphaFoldDB" id="A0A2P4XHM2"/>
<gene>
    <name evidence="2" type="ORF">PHPALM_19314</name>
</gene>
<dbReference type="OrthoDB" id="116372at2759"/>
<organism evidence="2 3">
    <name type="scientific">Phytophthora palmivora</name>
    <dbReference type="NCBI Taxonomy" id="4796"/>
    <lineage>
        <taxon>Eukaryota</taxon>
        <taxon>Sar</taxon>
        <taxon>Stramenopiles</taxon>
        <taxon>Oomycota</taxon>
        <taxon>Peronosporomycetes</taxon>
        <taxon>Peronosporales</taxon>
        <taxon>Peronosporaceae</taxon>
        <taxon>Phytophthora</taxon>
    </lineage>
</organism>
<feature type="non-terminal residue" evidence="2">
    <location>
        <position position="254"/>
    </location>
</feature>
<dbReference type="PANTHER" id="PTHR45835">
    <property type="entry name" value="YALI0A06105P"/>
    <property type="match status" value="1"/>
</dbReference>
<accession>A0A2P4XHM2</accession>
<reference evidence="2 3" key="1">
    <citation type="journal article" date="2017" name="Genome Biol. Evol.">
        <title>Phytophthora megakarya and P. palmivora, closely related causal agents of cacao black pod rot, underwent increases in genome sizes and gene numbers by different mechanisms.</title>
        <authorList>
            <person name="Ali S.S."/>
            <person name="Shao J."/>
            <person name="Lary D.J."/>
            <person name="Kronmiller B."/>
            <person name="Shen D."/>
            <person name="Strem M.D."/>
            <person name="Amoako-Attah I."/>
            <person name="Akrofi A.Y."/>
            <person name="Begoude B.A."/>
            <person name="Ten Hoopen G.M."/>
            <person name="Coulibaly K."/>
            <person name="Kebe B.I."/>
            <person name="Melnick R.L."/>
            <person name="Guiltinan M.J."/>
            <person name="Tyler B.M."/>
            <person name="Meinhardt L.W."/>
            <person name="Bailey B.A."/>
        </authorList>
    </citation>
    <scope>NUCLEOTIDE SEQUENCE [LARGE SCALE GENOMIC DNA]</scope>
    <source>
        <strain evidence="3">sbr112.9</strain>
    </source>
</reference>
<dbReference type="Pfam" id="PF24626">
    <property type="entry name" value="SH3_Tf2-1"/>
    <property type="match status" value="1"/>
</dbReference>
<protein>
    <recommendedName>
        <fullName evidence="1">Tf2-1-like SH3-like domain-containing protein</fullName>
    </recommendedName>
</protein>
<dbReference type="Proteomes" id="UP000237271">
    <property type="component" value="Unassembled WGS sequence"/>
</dbReference>
<dbReference type="InterPro" id="IPR056924">
    <property type="entry name" value="SH3_Tf2-1"/>
</dbReference>
<name>A0A2P4XHM2_9STRA</name>
<evidence type="ECO:0000313" key="2">
    <source>
        <dbReference type="EMBL" id="POM65050.1"/>
    </source>
</evidence>
<dbReference type="EMBL" id="NCKW01010685">
    <property type="protein sequence ID" value="POM65050.1"/>
    <property type="molecule type" value="Genomic_DNA"/>
</dbReference>
<sequence length="254" mass="27135">MFFGVTQLLSKFLPLAEFALNNAEHASTGLTPFFANNAQHPRVRALLAVGHPTVSGASTLGGDDDGVNDDYVETSGAHDPETLYAVTRSKAKQALATQSPAASPLAAWTARTLIDPGNTGTQVAANYAPKSPTRQVDNAAVSAFVQRRASIACFVRDALQDAVDRQKENADKGGRKNMATFRIGERVLLSTDGIRSSAVTNLGASKLAPRFIGPFRVVKVNGEAYTLDIPTSLRLHPTFYVGRLKKYHPASIPS</sequence>
<evidence type="ECO:0000313" key="3">
    <source>
        <dbReference type="Proteomes" id="UP000237271"/>
    </source>
</evidence>
<dbReference type="PANTHER" id="PTHR45835:SF99">
    <property type="entry name" value="CHROMO DOMAIN-CONTAINING PROTEIN-RELATED"/>
    <property type="match status" value="1"/>
</dbReference>
<feature type="domain" description="Tf2-1-like SH3-like" evidence="1">
    <location>
        <begin position="184"/>
        <end position="248"/>
    </location>
</feature>
<keyword evidence="3" id="KW-1185">Reference proteome</keyword>